<evidence type="ECO:0000313" key="5">
    <source>
        <dbReference type="Proteomes" id="UP000182836"/>
    </source>
</evidence>
<dbReference type="PANTHER" id="PTHR39179">
    <property type="entry name" value="SPORE COAT PROTEIN I"/>
    <property type="match status" value="1"/>
</dbReference>
<accession>A0A0D1XEK6</accession>
<name>A0A0D1XEK6_ANEMI</name>
<dbReference type="GeneID" id="42304774"/>
<dbReference type="Pfam" id="PF01636">
    <property type="entry name" value="APH"/>
    <property type="match status" value="1"/>
</dbReference>
<dbReference type="InterPro" id="IPR002575">
    <property type="entry name" value="Aminoglycoside_PTrfase"/>
</dbReference>
<evidence type="ECO:0000313" key="3">
    <source>
        <dbReference type="EMBL" id="SDJ39968.1"/>
    </source>
</evidence>
<dbReference type="PATRIC" id="fig|47500.8.peg.2410"/>
<dbReference type="PANTHER" id="PTHR39179:SF3">
    <property type="entry name" value="COTS-RELATED PROTEIN"/>
    <property type="match status" value="1"/>
</dbReference>
<dbReference type="Gene3D" id="3.90.1200.10">
    <property type="match status" value="1"/>
</dbReference>
<organism evidence="2 4">
    <name type="scientific">Aneurinibacillus migulanus</name>
    <name type="common">Bacillus migulanus</name>
    <dbReference type="NCBI Taxonomy" id="47500"/>
    <lineage>
        <taxon>Bacteria</taxon>
        <taxon>Bacillati</taxon>
        <taxon>Bacillota</taxon>
        <taxon>Bacilli</taxon>
        <taxon>Bacillales</taxon>
        <taxon>Paenibacillaceae</taxon>
        <taxon>Aneurinibacillus group</taxon>
        <taxon>Aneurinibacillus</taxon>
    </lineage>
</organism>
<dbReference type="RefSeq" id="WP_043067351.1">
    <property type="nucleotide sequence ID" value="NZ_BJOA01000038.1"/>
</dbReference>
<dbReference type="EMBL" id="LGUG01000004">
    <property type="protein sequence ID" value="KON95116.1"/>
    <property type="molecule type" value="Genomic_DNA"/>
</dbReference>
<keyword evidence="3" id="KW-0167">Capsid protein</keyword>
<dbReference type="InterPro" id="IPR047175">
    <property type="entry name" value="CotS-like"/>
</dbReference>
<gene>
    <name evidence="2" type="ORF">AF333_06095</name>
    <name evidence="3" type="ORF">SAMN04487909_11719</name>
</gene>
<dbReference type="AlphaFoldDB" id="A0A0D1XEK6"/>
<feature type="domain" description="Aminoglycoside phosphotransferase" evidence="1">
    <location>
        <begin position="26"/>
        <end position="241"/>
    </location>
</feature>
<proteinExistence type="predicted"/>
<evidence type="ECO:0000313" key="4">
    <source>
        <dbReference type="Proteomes" id="UP000037269"/>
    </source>
</evidence>
<keyword evidence="4" id="KW-1185">Reference proteome</keyword>
<dbReference type="STRING" id="47500.AF333_06095"/>
<dbReference type="Proteomes" id="UP000037269">
    <property type="component" value="Unassembled WGS sequence"/>
</dbReference>
<reference evidence="3 5" key="2">
    <citation type="submission" date="2016-10" db="EMBL/GenBank/DDBJ databases">
        <authorList>
            <person name="de Groot N.N."/>
        </authorList>
    </citation>
    <scope>NUCLEOTIDE SEQUENCE [LARGE SCALE GENOMIC DNA]</scope>
    <source>
        <strain evidence="3 5">DSM 2895</strain>
    </source>
</reference>
<dbReference type="EMBL" id="FNED01000017">
    <property type="protein sequence ID" value="SDJ39968.1"/>
    <property type="molecule type" value="Genomic_DNA"/>
</dbReference>
<evidence type="ECO:0000259" key="1">
    <source>
        <dbReference type="Pfam" id="PF01636"/>
    </source>
</evidence>
<dbReference type="OrthoDB" id="2373610at2"/>
<protein>
    <submittedName>
        <fullName evidence="3">Spore coat protein, CotS family</fullName>
    </submittedName>
</protein>
<sequence>MDRELIAAIEKMYHCRVIRLRPKRAVWLCDTDRGNWVIKGYDDFAQAAWVTHLSRTLHQRGFRDVVRYIPTIQNVPVFKWKEDYMTAMERIPGREGSYFNKVDILHSLEKLAEFHLHSTFIPGGPPPEEGIPLLVKWENRYRSFLDIHSQIQNSDTRQSRLTQLVQSGAPTILREAEYVLDVARRSALAEEYATSFYQHHVAHKDLASHNFLLSGTHSSIIDLDTAAYDTPLVDIIQLISRALVLQGWSLSAFTEAIEAYRSVRPLSDAQVALIFLLLRFPDNFMREVTGVFEKRKNFQASRVEQYLAIIMKNWKRRERFFAGYEHFFYA</sequence>
<dbReference type="Gene3D" id="3.30.200.20">
    <property type="entry name" value="Phosphorylase Kinase, domain 1"/>
    <property type="match status" value="1"/>
</dbReference>
<keyword evidence="3" id="KW-0946">Virion</keyword>
<reference evidence="2 4" key="1">
    <citation type="submission" date="2015-07" db="EMBL/GenBank/DDBJ databases">
        <title>Fjat-14205 dsm 2895.</title>
        <authorList>
            <person name="Liu B."/>
            <person name="Wang J."/>
            <person name="Zhu Y."/>
            <person name="Liu G."/>
            <person name="Chen Q."/>
            <person name="Chen Z."/>
            <person name="Lan J."/>
            <person name="Che J."/>
            <person name="Ge C."/>
            <person name="Shi H."/>
            <person name="Pan Z."/>
            <person name="Liu X."/>
        </authorList>
    </citation>
    <scope>NUCLEOTIDE SEQUENCE [LARGE SCALE GENOMIC DNA]</scope>
    <source>
        <strain evidence="2 4">DSM 2895</strain>
    </source>
</reference>
<dbReference type="Proteomes" id="UP000182836">
    <property type="component" value="Unassembled WGS sequence"/>
</dbReference>
<dbReference type="SUPFAM" id="SSF56112">
    <property type="entry name" value="Protein kinase-like (PK-like)"/>
    <property type="match status" value="1"/>
</dbReference>
<dbReference type="GO" id="GO:0042601">
    <property type="term" value="C:endospore-forming forespore"/>
    <property type="evidence" value="ECO:0007669"/>
    <property type="project" value="TreeGrafter"/>
</dbReference>
<evidence type="ECO:0000313" key="2">
    <source>
        <dbReference type="EMBL" id="KON95116.1"/>
    </source>
</evidence>
<dbReference type="InterPro" id="IPR011009">
    <property type="entry name" value="Kinase-like_dom_sf"/>
</dbReference>